<comment type="caution">
    <text evidence="2">The sequence shown here is derived from an EMBL/GenBank/DDBJ whole genome shotgun (WGS) entry which is preliminary data.</text>
</comment>
<name>A0A157ZBF5_9BURK</name>
<keyword evidence="3" id="KW-1185">Reference proteome</keyword>
<sequence length="44" mass="4674">MRGTMADSLVTFALTLVGAAIFGLAGYGLLKALLALMLIYYGEY</sequence>
<evidence type="ECO:0000256" key="1">
    <source>
        <dbReference type="SAM" id="Phobius"/>
    </source>
</evidence>
<dbReference type="EMBL" id="FCNX02000001">
    <property type="protein sequence ID" value="SAK42870.1"/>
    <property type="molecule type" value="Genomic_DNA"/>
</dbReference>
<protein>
    <submittedName>
        <fullName evidence="2">Uncharacterized protein</fullName>
    </submittedName>
</protein>
<proteinExistence type="predicted"/>
<reference evidence="2" key="1">
    <citation type="submission" date="2016-01" db="EMBL/GenBank/DDBJ databases">
        <authorList>
            <person name="Peeters C."/>
        </authorList>
    </citation>
    <scope>NUCLEOTIDE SEQUENCE</scope>
    <source>
        <strain evidence="2">LMG 29320</strain>
    </source>
</reference>
<evidence type="ECO:0000313" key="2">
    <source>
        <dbReference type="EMBL" id="SAK42870.1"/>
    </source>
</evidence>
<accession>A0A157ZBF5</accession>
<evidence type="ECO:0000313" key="3">
    <source>
        <dbReference type="Proteomes" id="UP000054903"/>
    </source>
</evidence>
<dbReference type="AlphaFoldDB" id="A0A157ZBF5"/>
<keyword evidence="1" id="KW-0812">Transmembrane</keyword>
<keyword evidence="1" id="KW-0472">Membrane</keyword>
<dbReference type="Proteomes" id="UP000054903">
    <property type="component" value="Unassembled WGS sequence"/>
</dbReference>
<feature type="transmembrane region" description="Helical" evidence="1">
    <location>
        <begin position="12"/>
        <end position="41"/>
    </location>
</feature>
<keyword evidence="1" id="KW-1133">Transmembrane helix</keyword>
<gene>
    <name evidence="2" type="ORF">AWB77_00505</name>
</gene>
<organism evidence="2 3">
    <name type="scientific">Caballeronia fortuita</name>
    <dbReference type="NCBI Taxonomy" id="1777138"/>
    <lineage>
        <taxon>Bacteria</taxon>
        <taxon>Pseudomonadati</taxon>
        <taxon>Pseudomonadota</taxon>
        <taxon>Betaproteobacteria</taxon>
        <taxon>Burkholderiales</taxon>
        <taxon>Burkholderiaceae</taxon>
        <taxon>Caballeronia</taxon>
    </lineage>
</organism>